<feature type="region of interest" description="Disordered" evidence="1">
    <location>
        <begin position="296"/>
        <end position="317"/>
    </location>
</feature>
<proteinExistence type="predicted"/>
<accession>A0A7S3JZN5</accession>
<gene>
    <name evidence="2" type="ORF">ALAG00032_LOCUS11084</name>
</gene>
<reference evidence="2" key="1">
    <citation type="submission" date="2021-01" db="EMBL/GenBank/DDBJ databases">
        <authorList>
            <person name="Corre E."/>
            <person name="Pelletier E."/>
            <person name="Niang G."/>
            <person name="Scheremetjew M."/>
            <person name="Finn R."/>
            <person name="Kale V."/>
            <person name="Holt S."/>
            <person name="Cochrane G."/>
            <person name="Meng A."/>
            <person name="Brown T."/>
            <person name="Cohen L."/>
        </authorList>
    </citation>
    <scope>NUCLEOTIDE SEQUENCE</scope>
    <source>
        <strain evidence="2">CCMP1510</strain>
    </source>
</reference>
<dbReference type="EMBL" id="HBIJ01016631">
    <property type="protein sequence ID" value="CAE0370307.1"/>
    <property type="molecule type" value="Transcribed_RNA"/>
</dbReference>
<feature type="compositionally biased region" description="Polar residues" evidence="1">
    <location>
        <begin position="477"/>
        <end position="504"/>
    </location>
</feature>
<organism evidence="2">
    <name type="scientific">Aureoumbra lagunensis</name>
    <dbReference type="NCBI Taxonomy" id="44058"/>
    <lineage>
        <taxon>Eukaryota</taxon>
        <taxon>Sar</taxon>
        <taxon>Stramenopiles</taxon>
        <taxon>Ochrophyta</taxon>
        <taxon>Pelagophyceae</taxon>
        <taxon>Pelagomonadales</taxon>
        <taxon>Aureoumbra</taxon>
    </lineage>
</organism>
<protein>
    <submittedName>
        <fullName evidence="2">Uncharacterized protein</fullName>
    </submittedName>
</protein>
<sequence length="504" mass="56640">MASEGFYRSHYEEEAARSARLVGAVVGRRTCGKKVYDPEMGTLSFGGSGSGVWASMSHQAHLQSPAKDECKLDVDTMRAAVRAAIPRVPSYDAEAEAKRQSHRHEIKEKWESCKCSALPYDENCDKTSSSIHKVSQANEVCSSPPFATLETNKSVIMERRGKKYAAPPVSKELEEKARGRRYSAGPATTLGTEQFENGAIPFGFNNGKNFDSFAIGNPRAENFVIRQRATKRIQGQTMTNSDTAMRAALNNEKNVDALPVEDYRSCRKISHRPKDNLIIQQEDNTDEFLIKTGRRQFNSQQQQQQKQDEKYAQSMRSSGRRLFCTGKNAEPGQLSELEKFAHWYRTEYNEEPSRETLEHAAKRIIADTSSQQDAVTRIEEEEDEQNLSKYQSKPLSSSLSQAEQDFILWYREKYGSEPPPKLIARAALTFLPDNHPQDQISQPKPLHHTLGISSEEELKHRGPRAGPIGYDSDQKFSKNTILGRSSTRVANPPGGQSSLSLNWD</sequence>
<dbReference type="AlphaFoldDB" id="A0A7S3JZN5"/>
<evidence type="ECO:0000313" key="2">
    <source>
        <dbReference type="EMBL" id="CAE0370307.1"/>
    </source>
</evidence>
<evidence type="ECO:0000256" key="1">
    <source>
        <dbReference type="SAM" id="MobiDB-lite"/>
    </source>
</evidence>
<feature type="region of interest" description="Disordered" evidence="1">
    <location>
        <begin position="453"/>
        <end position="504"/>
    </location>
</feature>
<feature type="compositionally biased region" description="Polar residues" evidence="1">
    <location>
        <begin position="387"/>
        <end position="396"/>
    </location>
</feature>
<feature type="region of interest" description="Disordered" evidence="1">
    <location>
        <begin position="366"/>
        <end position="396"/>
    </location>
</feature>
<name>A0A7S3JZN5_9STRA</name>